<dbReference type="PANTHER" id="PTHR45916">
    <property type="entry name" value="STRUCTURAL MAINTENANCE OF CHROMOSOMES PROTEIN 5"/>
    <property type="match status" value="1"/>
</dbReference>
<gene>
    <name evidence="7" type="primary">SMC5</name>
    <name evidence="7" type="ORF">EIP91_004333</name>
</gene>
<dbReference type="InterPro" id="IPR027417">
    <property type="entry name" value="P-loop_NTPase"/>
</dbReference>
<dbReference type="STRING" id="92696.A0A4R0R8Y8"/>
<reference evidence="7 8" key="1">
    <citation type="submission" date="2018-11" db="EMBL/GenBank/DDBJ databases">
        <title>Genome assembly of Steccherinum ochraceum LE-BIN_3174, the white-rot fungus of the Steccherinaceae family (The Residual Polyporoid clade, Polyporales, Basidiomycota).</title>
        <authorList>
            <person name="Fedorova T.V."/>
            <person name="Glazunova O.A."/>
            <person name="Landesman E.O."/>
            <person name="Moiseenko K.V."/>
            <person name="Psurtseva N.V."/>
            <person name="Savinova O.S."/>
            <person name="Shakhova N.V."/>
            <person name="Tyazhelova T.V."/>
            <person name="Vasina D.V."/>
        </authorList>
    </citation>
    <scope>NUCLEOTIDE SEQUENCE [LARGE SCALE GENOMIC DNA]</scope>
    <source>
        <strain evidence="7 8">LE-BIN_3174</strain>
    </source>
</reference>
<evidence type="ECO:0000256" key="3">
    <source>
        <dbReference type="ARBA" id="ARBA00023054"/>
    </source>
</evidence>
<feature type="compositionally biased region" description="Basic and acidic residues" evidence="5">
    <location>
        <begin position="450"/>
        <end position="469"/>
    </location>
</feature>
<feature type="compositionally biased region" description="Basic and acidic residues" evidence="5">
    <location>
        <begin position="28"/>
        <end position="38"/>
    </location>
</feature>
<accession>A0A4R0R8Y8</accession>
<evidence type="ECO:0000313" key="7">
    <source>
        <dbReference type="EMBL" id="TCD64231.1"/>
    </source>
</evidence>
<feature type="compositionally biased region" description="Polar residues" evidence="5">
    <location>
        <begin position="1"/>
        <end position="11"/>
    </location>
</feature>
<dbReference type="OrthoDB" id="10254973at2759"/>
<dbReference type="GO" id="GO:0000724">
    <property type="term" value="P:double-strand break repair via homologous recombination"/>
    <property type="evidence" value="ECO:0007669"/>
    <property type="project" value="TreeGrafter"/>
</dbReference>
<dbReference type="GO" id="GO:0005634">
    <property type="term" value="C:nucleus"/>
    <property type="evidence" value="ECO:0007669"/>
    <property type="project" value="TreeGrafter"/>
</dbReference>
<evidence type="ECO:0000313" key="8">
    <source>
        <dbReference type="Proteomes" id="UP000292702"/>
    </source>
</evidence>
<evidence type="ECO:0000256" key="1">
    <source>
        <dbReference type="ARBA" id="ARBA00010171"/>
    </source>
</evidence>
<comment type="caution">
    <text evidence="7">The sequence shown here is derived from an EMBL/GenBank/DDBJ whole genome shotgun (WGS) entry which is preliminary data.</text>
</comment>
<feature type="region of interest" description="Disordered" evidence="5">
    <location>
        <begin position="1"/>
        <end position="117"/>
    </location>
</feature>
<protein>
    <recommendedName>
        <fullName evidence="2">Structural maintenance of chromosomes protein 5</fullName>
    </recommendedName>
</protein>
<evidence type="ECO:0000259" key="6">
    <source>
        <dbReference type="Pfam" id="PF02463"/>
    </source>
</evidence>
<dbReference type="PANTHER" id="PTHR45916:SF1">
    <property type="entry name" value="STRUCTURAL MAINTENANCE OF CHROMOSOMES PROTEIN 5"/>
    <property type="match status" value="1"/>
</dbReference>
<keyword evidence="3 4" id="KW-0175">Coiled coil</keyword>
<keyword evidence="8" id="KW-1185">Reference proteome</keyword>
<dbReference type="Gene3D" id="3.40.50.300">
    <property type="entry name" value="P-loop containing nucleotide triphosphate hydrolases"/>
    <property type="match status" value="2"/>
</dbReference>
<sequence>MVRRAVSSTTEDSLKENSGIPSSSASGKGKEVKRERGLRNGHQAARRAQSEEQAEDDGAEQAEGGEGEAEDADDAQEGEDEEEADGQGRGSPKGHKRARANTNGDAHPSGSNVKLEKVKAVTLPRDDDGYIPGSIVRVQLTNFVTYDYVEFSPGPYLNMILGPNGTGKSSIACAICIGLNFPPSLLGRANELGDFVKIGTPNGHIEIELKGRKGKPNLVVRRYLTAGSKTSRFTINGESASGREVSAKMAELNVQVSNLCTFLPQDRVAEFARMTPQQLLKETQRAAGNENLSAWHNTLVVAGKDLKKLQEGVIADRKNLATAEERNAGLEREVKRYEERKAIEKRIALLEVVVPAKQYREAQTEFAEAREARGVATKRLKVLLTTNAPVKAFKEKLTQEKDELGRQRDAKKAATRRRCNQLGAGLEQNERLEAKAEQCKLDLDSLKTKEKTRQNDIKAAEKQVTKLETDLESAPPPESPDEVNEQIRTVKIAQRQLHPRQSDLQERQRACVDEEARFKADLETANRSLRQLDNVAHQKLQTLQQMDPNCAKVVVWLRQNQDKFKMEVMEPPLLSVTVPNKAFAQAVESCFNNNQLKTFVMQCDEDYRLFNRLVCDSGEALGSKVAVTTWARPHIQISQPSVTPETLQQLGFDGYALDFVKYPEGLARYLQAELQLHRTAVGRDPRKIDPTRAMDVFSMSGSARYIIGTTINNVSRSKYGKQLSQNSTYECRPPRVFISQNVDPEVKKRYQSDASTASLGLEQIAQQFESLGKEEGDLKAENRVFEDQITVLQQRKDAIIRENMRVERLRVALGKQKDKLRSLQNAPPLDVERGRLKTEIIKLAKARLKIVSDYKTWAKSAIAEHAEATKLSLQCLQIGANLTHLTTLHREGEEKEAQAQVEYHRTTELYHTTKKHAKAKLTISQTQISAAEPEINDAFKVIEANGELDSKTAVEWEEDLDTEKQKLGLIADTGAGSVEQYQRRKEAIEKLQASIADQDEKIKKKERAIQLARDNWEPALTKLVESVGERFSAAFDRIGCAGEIRISQHEDYEKWAIDILVKFRDNEKLQLLTGERQSGGERSLTTIMYLMSLTEEARTPFSLVDEINQGMDARAERAVHNSLVEVTCKADSGQYFLITPKLLPDLQYHERMKVLCVNNGEWLPEDVNRGNMMNMIDNFVRVSRGQGSSAA</sequence>
<dbReference type="Pfam" id="PF02463">
    <property type="entry name" value="SMC_N"/>
    <property type="match status" value="1"/>
</dbReference>
<name>A0A4R0R8Y8_9APHY</name>
<feature type="compositionally biased region" description="Polar residues" evidence="5">
    <location>
        <begin position="100"/>
        <end position="112"/>
    </location>
</feature>
<comment type="similarity">
    <text evidence="1">Belongs to the SMC family. SMC5 subfamily.</text>
</comment>
<dbReference type="InterPro" id="IPR003395">
    <property type="entry name" value="RecF/RecN/SMC_N"/>
</dbReference>
<feature type="region of interest" description="Disordered" evidence="5">
    <location>
        <begin position="450"/>
        <end position="484"/>
    </location>
</feature>
<feature type="compositionally biased region" description="Acidic residues" evidence="5">
    <location>
        <begin position="52"/>
        <end position="85"/>
    </location>
</feature>
<evidence type="ECO:0000256" key="5">
    <source>
        <dbReference type="SAM" id="MobiDB-lite"/>
    </source>
</evidence>
<dbReference type="Proteomes" id="UP000292702">
    <property type="component" value="Unassembled WGS sequence"/>
</dbReference>
<feature type="coiled-coil region" evidence="4">
    <location>
        <begin position="313"/>
        <end position="347"/>
    </location>
</feature>
<feature type="coiled-coil region" evidence="4">
    <location>
        <begin position="981"/>
        <end position="1015"/>
    </location>
</feature>
<proteinExistence type="inferred from homology"/>
<dbReference type="EMBL" id="RWJN01000248">
    <property type="protein sequence ID" value="TCD64231.1"/>
    <property type="molecule type" value="Genomic_DNA"/>
</dbReference>
<organism evidence="7 8">
    <name type="scientific">Steccherinum ochraceum</name>
    <dbReference type="NCBI Taxonomy" id="92696"/>
    <lineage>
        <taxon>Eukaryota</taxon>
        <taxon>Fungi</taxon>
        <taxon>Dikarya</taxon>
        <taxon>Basidiomycota</taxon>
        <taxon>Agaricomycotina</taxon>
        <taxon>Agaricomycetes</taxon>
        <taxon>Polyporales</taxon>
        <taxon>Steccherinaceae</taxon>
        <taxon>Steccherinum</taxon>
    </lineage>
</organism>
<evidence type="ECO:0000256" key="2">
    <source>
        <dbReference type="ARBA" id="ARBA00018687"/>
    </source>
</evidence>
<dbReference type="SUPFAM" id="SSF52540">
    <property type="entry name" value="P-loop containing nucleoside triphosphate hydrolases"/>
    <property type="match status" value="1"/>
</dbReference>
<feature type="domain" description="RecF/RecN/SMC N-terminal" evidence="6">
    <location>
        <begin position="135"/>
        <end position="1139"/>
    </location>
</feature>
<dbReference type="GO" id="GO:0030915">
    <property type="term" value="C:Smc5-Smc6 complex"/>
    <property type="evidence" value="ECO:0007669"/>
    <property type="project" value="TreeGrafter"/>
</dbReference>
<dbReference type="GO" id="GO:0003697">
    <property type="term" value="F:single-stranded DNA binding"/>
    <property type="evidence" value="ECO:0007669"/>
    <property type="project" value="TreeGrafter"/>
</dbReference>
<dbReference type="AlphaFoldDB" id="A0A4R0R8Y8"/>
<evidence type="ECO:0000256" key="4">
    <source>
        <dbReference type="SAM" id="Coils"/>
    </source>
</evidence>